<evidence type="ECO:0000256" key="1">
    <source>
        <dbReference type="ARBA" id="ARBA00000382"/>
    </source>
</evidence>
<dbReference type="PROSITE" id="PS00587">
    <property type="entry name" value="GLYCOSYL_HYDROL_F17"/>
    <property type="match status" value="1"/>
</dbReference>
<keyword evidence="5 9" id="KW-0326">Glycosidase</keyword>
<evidence type="ECO:0000256" key="5">
    <source>
        <dbReference type="ARBA" id="ARBA00023295"/>
    </source>
</evidence>
<evidence type="ECO:0000256" key="2">
    <source>
        <dbReference type="ARBA" id="ARBA00008773"/>
    </source>
</evidence>
<keyword evidence="4 9" id="KW-0378">Hydrolase</keyword>
<evidence type="ECO:0000313" key="10">
    <source>
        <dbReference type="EMBL" id="CAL0311815.1"/>
    </source>
</evidence>
<gene>
    <name evidence="10" type="ORF">LLUT_LOCUS12875</name>
</gene>
<sequence>MNPDSITCLGIGVNYGMVANNLPPPKTVVGLYQKCGIELMRLFDPNPEVSEALRGSNIKVSLGVRNQDIPNLASSPEAATQWVNTNVAPYKDDINFQWITVGNEVIPGQFANDLPQAMQNVHDAITSIGLNNTKVTTSMFMLGLESTYPPSSGAFKSEIVEVMKSVTAFLAKTGAPLMANVYPYFAYKSNPKDVSIDYAMFQTNNPIIDGGLKYFSLFDAMVDSIYAALEKIGARNVPLIIGETGWPSAGSDPYTSKEKAKLYNQNLLNYLNSGKGTPRRPGQVLSVFIFAMFNENLKTPPGEENNFGLFYPDMNPVYPLLQC</sequence>
<reference evidence="10 11" key="1">
    <citation type="submission" date="2024-03" db="EMBL/GenBank/DDBJ databases">
        <authorList>
            <person name="Martinez-Hernandez J."/>
        </authorList>
    </citation>
    <scope>NUCLEOTIDE SEQUENCE [LARGE SCALE GENOMIC DNA]</scope>
</reference>
<comment type="catalytic activity">
    <reaction evidence="1">
        <text>Hydrolysis of (1-&gt;3)-beta-D-glucosidic linkages in (1-&gt;3)-beta-D-glucans.</text>
        <dbReference type="EC" id="3.2.1.39"/>
    </reaction>
</comment>
<evidence type="ECO:0000313" key="11">
    <source>
        <dbReference type="Proteomes" id="UP001497480"/>
    </source>
</evidence>
<dbReference type="InterPro" id="IPR017853">
    <property type="entry name" value="GH"/>
</dbReference>
<evidence type="ECO:0000256" key="9">
    <source>
        <dbReference type="RuleBase" id="RU004336"/>
    </source>
</evidence>
<dbReference type="AlphaFoldDB" id="A0AAV1WR59"/>
<name>A0AAV1WR59_LUPLU</name>
<dbReference type="Proteomes" id="UP001497480">
    <property type="component" value="Unassembled WGS sequence"/>
</dbReference>
<comment type="caution">
    <text evidence="10">The sequence shown here is derived from an EMBL/GenBank/DDBJ whole genome shotgun (WGS) entry which is preliminary data.</text>
</comment>
<dbReference type="Pfam" id="PF00332">
    <property type="entry name" value="Glyco_hydro_17"/>
    <property type="match status" value="1"/>
</dbReference>
<dbReference type="EC" id="3.2.1.39" evidence="3"/>
<dbReference type="PANTHER" id="PTHR32227">
    <property type="entry name" value="GLUCAN ENDO-1,3-BETA-GLUCOSIDASE BG1-RELATED-RELATED"/>
    <property type="match status" value="1"/>
</dbReference>
<dbReference type="InterPro" id="IPR000490">
    <property type="entry name" value="Glyco_hydro_17"/>
</dbReference>
<dbReference type="InterPro" id="IPR044965">
    <property type="entry name" value="Glyco_hydro_17_plant"/>
</dbReference>
<evidence type="ECO:0000256" key="7">
    <source>
        <dbReference type="ARBA" id="ARBA00033417"/>
    </source>
</evidence>
<dbReference type="GO" id="GO:0005975">
    <property type="term" value="P:carbohydrate metabolic process"/>
    <property type="evidence" value="ECO:0007669"/>
    <property type="project" value="InterPro"/>
</dbReference>
<dbReference type="FunFam" id="3.20.20.80:FF:000010">
    <property type="entry name" value="glucan endo-1,3-beta-glucosidase, basic"/>
    <property type="match status" value="1"/>
</dbReference>
<dbReference type="EMBL" id="CAXHTB010000009">
    <property type="protein sequence ID" value="CAL0311815.1"/>
    <property type="molecule type" value="Genomic_DNA"/>
</dbReference>
<accession>A0AAV1WR59</accession>
<evidence type="ECO:0000256" key="4">
    <source>
        <dbReference type="ARBA" id="ARBA00022801"/>
    </source>
</evidence>
<protein>
    <recommendedName>
        <fullName evidence="3">glucan endo-1,3-beta-D-glucosidase</fullName>
        <ecNumber evidence="3">3.2.1.39</ecNumber>
    </recommendedName>
    <alternativeName>
        <fullName evidence="6">(1-&gt;3)-beta-glucan endohydrolase</fullName>
    </alternativeName>
    <alternativeName>
        <fullName evidence="7">Beta-1,3-endoglucanase</fullName>
    </alternativeName>
</protein>
<dbReference type="GO" id="GO:0042973">
    <property type="term" value="F:glucan endo-1,3-beta-D-glucosidase activity"/>
    <property type="evidence" value="ECO:0007669"/>
    <property type="project" value="UniProtKB-EC"/>
</dbReference>
<organism evidence="10 11">
    <name type="scientific">Lupinus luteus</name>
    <name type="common">European yellow lupine</name>
    <dbReference type="NCBI Taxonomy" id="3873"/>
    <lineage>
        <taxon>Eukaryota</taxon>
        <taxon>Viridiplantae</taxon>
        <taxon>Streptophyta</taxon>
        <taxon>Embryophyta</taxon>
        <taxon>Tracheophyta</taxon>
        <taxon>Spermatophyta</taxon>
        <taxon>Magnoliopsida</taxon>
        <taxon>eudicotyledons</taxon>
        <taxon>Gunneridae</taxon>
        <taxon>Pentapetalae</taxon>
        <taxon>rosids</taxon>
        <taxon>fabids</taxon>
        <taxon>Fabales</taxon>
        <taxon>Fabaceae</taxon>
        <taxon>Papilionoideae</taxon>
        <taxon>50 kb inversion clade</taxon>
        <taxon>genistoids sensu lato</taxon>
        <taxon>core genistoids</taxon>
        <taxon>Genisteae</taxon>
        <taxon>Lupinus</taxon>
    </lineage>
</organism>
<evidence type="ECO:0000256" key="6">
    <source>
        <dbReference type="ARBA" id="ARBA00033335"/>
    </source>
</evidence>
<dbReference type="SUPFAM" id="SSF51445">
    <property type="entry name" value="(Trans)glycosidases"/>
    <property type="match status" value="1"/>
</dbReference>
<evidence type="ECO:0000256" key="8">
    <source>
        <dbReference type="RuleBase" id="RU004335"/>
    </source>
</evidence>
<comment type="similarity">
    <text evidence="2 8">Belongs to the glycosyl hydrolase 17 family.</text>
</comment>
<evidence type="ECO:0000256" key="3">
    <source>
        <dbReference type="ARBA" id="ARBA00012780"/>
    </source>
</evidence>
<proteinExistence type="inferred from homology"/>
<dbReference type="Gene3D" id="3.20.20.80">
    <property type="entry name" value="Glycosidases"/>
    <property type="match status" value="1"/>
</dbReference>
<keyword evidence="11" id="KW-1185">Reference proteome</keyword>